<evidence type="ECO:0000313" key="2">
    <source>
        <dbReference type="Proteomes" id="UP001060215"/>
    </source>
</evidence>
<gene>
    <name evidence="1" type="ORF">LOK49_LG12G00308</name>
</gene>
<organism evidence="1 2">
    <name type="scientific">Camellia lanceoleosa</name>
    <dbReference type="NCBI Taxonomy" id="1840588"/>
    <lineage>
        <taxon>Eukaryota</taxon>
        <taxon>Viridiplantae</taxon>
        <taxon>Streptophyta</taxon>
        <taxon>Embryophyta</taxon>
        <taxon>Tracheophyta</taxon>
        <taxon>Spermatophyta</taxon>
        <taxon>Magnoliopsida</taxon>
        <taxon>eudicotyledons</taxon>
        <taxon>Gunneridae</taxon>
        <taxon>Pentapetalae</taxon>
        <taxon>asterids</taxon>
        <taxon>Ericales</taxon>
        <taxon>Theaceae</taxon>
        <taxon>Camellia</taxon>
    </lineage>
</organism>
<evidence type="ECO:0000313" key="1">
    <source>
        <dbReference type="EMBL" id="KAI7991378.1"/>
    </source>
</evidence>
<name>A0ACC0FRA6_9ERIC</name>
<keyword evidence="2" id="KW-1185">Reference proteome</keyword>
<proteinExistence type="predicted"/>
<dbReference type="EMBL" id="CM045770">
    <property type="protein sequence ID" value="KAI7991378.1"/>
    <property type="molecule type" value="Genomic_DNA"/>
</dbReference>
<accession>A0ACC0FRA6</accession>
<dbReference type="Proteomes" id="UP001060215">
    <property type="component" value="Chromosome 13"/>
</dbReference>
<sequence length="387" mass="42185">MMMILALSLSYRSGSHPSSAALVIVLNMAFLSLIAPKHLKSAYDGDDSCSFPLRTPLAIVLNLAFLSLIAPKHLRSAYDGSLFNIIPTRTKIRVLRRSLLRLIMRKNYDLYGNEKGNPGFDAGNAGDQGGYTYFTSGPGQNGFNFRPNEWQNMGGGHGSSKSLSFSFGGPGGHSSFGFGLEDIFSNFFGGGGGQSESFSGLTRSESKSRSAPKSICAVANSLEGALKVGSQNCETESSFCKDLGVYPRRTPRVFVYSYKVTVNISQGFQNVLDLNHFEFSSRTGETLPKVLLLSTKIDTPVIWRVLSGLYCKRFVFYDAEVRDVPDPAVRRLGVDALPAVVGWLSNGEKHTLKTRISVKDIKSAVEDLRALLDGFEKRNKKAASSQA</sequence>
<reference evidence="1 2" key="1">
    <citation type="journal article" date="2022" name="Plant J.">
        <title>Chromosome-level genome of Camellia lanceoleosa provides a valuable resource for understanding genome evolution and self-incompatibility.</title>
        <authorList>
            <person name="Gong W."/>
            <person name="Xiao S."/>
            <person name="Wang L."/>
            <person name="Liao Z."/>
            <person name="Chang Y."/>
            <person name="Mo W."/>
            <person name="Hu G."/>
            <person name="Li W."/>
            <person name="Zhao G."/>
            <person name="Zhu H."/>
            <person name="Hu X."/>
            <person name="Ji K."/>
            <person name="Xiang X."/>
            <person name="Song Q."/>
            <person name="Yuan D."/>
            <person name="Jin S."/>
            <person name="Zhang L."/>
        </authorList>
    </citation>
    <scope>NUCLEOTIDE SEQUENCE [LARGE SCALE GENOMIC DNA]</scope>
    <source>
        <strain evidence="1">SQ_2022a</strain>
    </source>
</reference>
<comment type="caution">
    <text evidence="1">The sequence shown here is derived from an EMBL/GenBank/DDBJ whole genome shotgun (WGS) entry which is preliminary data.</text>
</comment>
<protein>
    <submittedName>
        <fullName evidence="1">DnaJ protein ERDJ3A</fullName>
    </submittedName>
</protein>